<organism evidence="7">
    <name type="scientific">Hyalomma excavatum</name>
    <dbReference type="NCBI Taxonomy" id="257692"/>
    <lineage>
        <taxon>Eukaryota</taxon>
        <taxon>Metazoa</taxon>
        <taxon>Ecdysozoa</taxon>
        <taxon>Arthropoda</taxon>
        <taxon>Chelicerata</taxon>
        <taxon>Arachnida</taxon>
        <taxon>Acari</taxon>
        <taxon>Parasitiformes</taxon>
        <taxon>Ixodida</taxon>
        <taxon>Ixodoidea</taxon>
        <taxon>Ixodidae</taxon>
        <taxon>Hyalomminae</taxon>
        <taxon>Hyalomma</taxon>
    </lineage>
</organism>
<keyword evidence="3 5" id="KW-0496">Mitochondrion</keyword>
<dbReference type="InterPro" id="IPR013892">
    <property type="entry name" value="Cyt_c_biogenesis_Cmc1-like"/>
</dbReference>
<comment type="subcellular location">
    <subcellularLocation>
        <location evidence="1 5">Mitochondrion</location>
    </subcellularLocation>
</comment>
<evidence type="ECO:0000256" key="1">
    <source>
        <dbReference type="ARBA" id="ARBA00004173"/>
    </source>
</evidence>
<protein>
    <recommendedName>
        <fullName evidence="5">COX assembly mitochondrial protein</fullName>
    </recommendedName>
</protein>
<evidence type="ECO:0000313" key="7">
    <source>
        <dbReference type="EMBL" id="JAP64005.1"/>
    </source>
</evidence>
<name>A0A131XCY8_9ACAR</name>
<evidence type="ECO:0000256" key="3">
    <source>
        <dbReference type="ARBA" id="ARBA00023128"/>
    </source>
</evidence>
<reference evidence="7" key="1">
    <citation type="journal article" date="2017" name="Ticks Tick Borne Dis.">
        <title>An insight into the sialome of Hyalomma excavatum.</title>
        <authorList>
            <person name="Ribeiro J.M."/>
            <person name="Slovak M."/>
            <person name="Francischetti I.M."/>
        </authorList>
    </citation>
    <scope>NUCLEOTIDE SEQUENCE</scope>
    <source>
        <strain evidence="7">Samish</strain>
        <tissue evidence="7">Salivary glands</tissue>
    </source>
</reference>
<dbReference type="EMBL" id="GEFH01004576">
    <property type="protein sequence ID" value="JAP64005.1"/>
    <property type="molecule type" value="mRNA"/>
</dbReference>
<sequence>MHTDLSPHLHSQECNSVITLMKKCYEENKWSKFFGACNDIEAAMRSCLKKERLEKRAKNYENSQAKRLRDQQSKQPSAGAL</sequence>
<dbReference type="PANTHER" id="PTHR22977">
    <property type="entry name" value="COX ASSEMBLY MITOCHONDRIAL PROTEIN"/>
    <property type="match status" value="1"/>
</dbReference>
<evidence type="ECO:0000256" key="4">
    <source>
        <dbReference type="ARBA" id="ARBA00023157"/>
    </source>
</evidence>
<evidence type="ECO:0000256" key="2">
    <source>
        <dbReference type="ARBA" id="ARBA00007347"/>
    </source>
</evidence>
<dbReference type="Pfam" id="PF08583">
    <property type="entry name" value="Cmc1"/>
    <property type="match status" value="1"/>
</dbReference>
<dbReference type="GO" id="GO:0005739">
    <property type="term" value="C:mitochondrion"/>
    <property type="evidence" value="ECO:0007669"/>
    <property type="project" value="UniProtKB-SubCell"/>
</dbReference>
<feature type="region of interest" description="Disordered" evidence="6">
    <location>
        <begin position="58"/>
        <end position="81"/>
    </location>
</feature>
<proteinExistence type="evidence at transcript level"/>
<comment type="similarity">
    <text evidence="2 5">Belongs to the CMC family.</text>
</comment>
<dbReference type="AlphaFoldDB" id="A0A131XCY8"/>
<evidence type="ECO:0000256" key="5">
    <source>
        <dbReference type="RuleBase" id="RU364104"/>
    </source>
</evidence>
<keyword evidence="4" id="KW-1015">Disulfide bond</keyword>
<dbReference type="PANTHER" id="PTHR22977:SF1">
    <property type="entry name" value="COX ASSEMBLY MITOCHONDRIAL PROTEIN 2 HOMOLOG"/>
    <property type="match status" value="1"/>
</dbReference>
<evidence type="ECO:0000256" key="6">
    <source>
        <dbReference type="SAM" id="MobiDB-lite"/>
    </source>
</evidence>
<accession>A0A131XCY8</accession>